<dbReference type="SUPFAM" id="SSF56935">
    <property type="entry name" value="Porins"/>
    <property type="match status" value="1"/>
</dbReference>
<gene>
    <name evidence="2" type="ORF">GCM10023208_33280</name>
</gene>
<organism evidence="2 3">
    <name type="scientific">Erythrobacter westpacificensis</name>
    <dbReference type="NCBI Taxonomy" id="1055231"/>
    <lineage>
        <taxon>Bacteria</taxon>
        <taxon>Pseudomonadati</taxon>
        <taxon>Pseudomonadota</taxon>
        <taxon>Alphaproteobacteria</taxon>
        <taxon>Sphingomonadales</taxon>
        <taxon>Erythrobacteraceae</taxon>
        <taxon>Erythrobacter/Porphyrobacter group</taxon>
        <taxon>Erythrobacter</taxon>
    </lineage>
</organism>
<dbReference type="RefSeq" id="WP_346034087.1">
    <property type="nucleotide sequence ID" value="NZ_BAABHV010000027.1"/>
</dbReference>
<protein>
    <submittedName>
        <fullName evidence="2">Alginate export family protein</fullName>
    </submittedName>
</protein>
<sequence length="457" mass="48468">MHNSGCENHQKRSGKPLLAPRASAASGSLIAAAVAVAAATPAAAQTTVYESDDVSLDVAADATAVVFTQNNSWFGEPETNIGADTDSWAELAFEPQLYLTVRNVLGGELSAGVSTVTTKTYGESADGLAVGFDDPGATTLEKLYVGWKTEIGPNDTIEIFGGDFDYQIGTGFLIKDGGRDGGDRGGFYLGARSASRGSALLRVKTGDLLLEGFYLGNNPGRSGIRAHVVGANVEYELAEEVSIGATYIEVAHFDDPVTAGTAENLKAYDFRGSAKVSDQLTFSGEYAVQSGAGFYDGKGWYLQGDYGFDSLPLNPTLTYRYAEVTGDDPATLKNEEFIPLAYGFTDYGQWYQGEITGNWIFANSNQKTHMVKGTATLTESLALTASWLNISLDEPGQLGVTDAAFGNEFDVFIDWQATDRLFLSLAGAVLVPGEGAKQLTGGSGTWSHVMLYASVSF</sequence>
<evidence type="ECO:0000313" key="2">
    <source>
        <dbReference type="EMBL" id="GAA5062744.1"/>
    </source>
</evidence>
<dbReference type="Proteomes" id="UP001500518">
    <property type="component" value="Unassembled WGS sequence"/>
</dbReference>
<dbReference type="EMBL" id="BAABHV010000027">
    <property type="protein sequence ID" value="GAA5062744.1"/>
    <property type="molecule type" value="Genomic_DNA"/>
</dbReference>
<reference evidence="3" key="1">
    <citation type="journal article" date="2019" name="Int. J. Syst. Evol. Microbiol.">
        <title>The Global Catalogue of Microorganisms (GCM) 10K type strain sequencing project: providing services to taxonomists for standard genome sequencing and annotation.</title>
        <authorList>
            <consortium name="The Broad Institute Genomics Platform"/>
            <consortium name="The Broad Institute Genome Sequencing Center for Infectious Disease"/>
            <person name="Wu L."/>
            <person name="Ma J."/>
        </authorList>
    </citation>
    <scope>NUCLEOTIDE SEQUENCE [LARGE SCALE GENOMIC DNA]</scope>
    <source>
        <strain evidence="3">JCM 18014</strain>
    </source>
</reference>
<name>A0ABP9KRQ6_9SPHN</name>
<accession>A0ABP9KRQ6</accession>
<keyword evidence="1" id="KW-0732">Signal</keyword>
<feature type="chain" id="PRO_5046220406" evidence="1">
    <location>
        <begin position="45"/>
        <end position="457"/>
    </location>
</feature>
<evidence type="ECO:0000313" key="3">
    <source>
        <dbReference type="Proteomes" id="UP001500518"/>
    </source>
</evidence>
<proteinExistence type="predicted"/>
<feature type="signal peptide" evidence="1">
    <location>
        <begin position="1"/>
        <end position="44"/>
    </location>
</feature>
<keyword evidence="3" id="KW-1185">Reference proteome</keyword>
<evidence type="ECO:0000256" key="1">
    <source>
        <dbReference type="SAM" id="SignalP"/>
    </source>
</evidence>
<comment type="caution">
    <text evidence="2">The sequence shown here is derived from an EMBL/GenBank/DDBJ whole genome shotgun (WGS) entry which is preliminary data.</text>
</comment>